<dbReference type="EMBL" id="VTPC01003050">
    <property type="protein sequence ID" value="KAF2899102.1"/>
    <property type="molecule type" value="Genomic_DNA"/>
</dbReference>
<dbReference type="SUPFAM" id="SSF81383">
    <property type="entry name" value="F-box domain"/>
    <property type="match status" value="1"/>
</dbReference>
<comment type="caution">
    <text evidence="3">The sequence shown here is derived from an EMBL/GenBank/DDBJ whole genome shotgun (WGS) entry which is preliminary data.</text>
</comment>
<reference evidence="3" key="1">
    <citation type="submission" date="2019-08" db="EMBL/GenBank/DDBJ databases">
        <title>The genome of the North American firefly Photinus pyralis.</title>
        <authorList>
            <consortium name="Photinus pyralis genome working group"/>
            <person name="Fallon T.R."/>
            <person name="Sander Lower S.E."/>
            <person name="Weng J.-K."/>
        </authorList>
    </citation>
    <scope>NUCLEOTIDE SEQUENCE</scope>
    <source>
        <strain evidence="3">TRF0915ILg1</strain>
        <tissue evidence="3">Whole body</tissue>
    </source>
</reference>
<dbReference type="OrthoDB" id="1107553at2759"/>
<name>A0A8K0D8S5_IGNLU</name>
<dbReference type="SMART" id="SM00256">
    <property type="entry name" value="FBOX"/>
    <property type="match status" value="1"/>
</dbReference>
<protein>
    <recommendedName>
        <fullName evidence="5">F-box protein</fullName>
    </recommendedName>
</protein>
<dbReference type="GO" id="GO:0005737">
    <property type="term" value="C:cytoplasm"/>
    <property type="evidence" value="ECO:0007669"/>
    <property type="project" value="TreeGrafter"/>
</dbReference>
<sequence>MGKKKKVAVHKKEMDFVPRFPSVDEYVEVSGNGLYLRNIYIPEEIVLYILSFVDPYVLLSCSLVCRKWNKLIKSYSLWSTIYERKYKCKAKRLPWYLYCCLLSTSYFDTNLLINGNGQDGMNNWQCKMWEGDQYIENTPVGSDPLPQNVPEFYNQKSCFVTSYFAGHKAQIIKFGKSKLFRYIMDSYKPHIYLSEWATGRLDCGCEYVLQCGFIGVNLLKAPFTKPLVTYFKAQWEDPKWQKMELVITEYPEKLEGITFENNGHNVQVWKGHYGIKMAGGVVKILFDSIEPLPSDRHGNIQRKKFTKIQFFTNELPRDDLTEEGDVWNGEYDDDEIYYYMP</sequence>
<dbReference type="PANTHER" id="PTHR12125:SF5">
    <property type="entry name" value="F-BOX DOMAIN-CONTAINING PROTEIN"/>
    <property type="match status" value="1"/>
</dbReference>
<dbReference type="PROSITE" id="PS51114">
    <property type="entry name" value="FBA"/>
    <property type="match status" value="1"/>
</dbReference>
<dbReference type="SUPFAM" id="SSF49785">
    <property type="entry name" value="Galactose-binding domain-like"/>
    <property type="match status" value="1"/>
</dbReference>
<dbReference type="Gene3D" id="2.60.120.260">
    <property type="entry name" value="Galactose-binding domain-like"/>
    <property type="match status" value="1"/>
</dbReference>
<dbReference type="GO" id="GO:0036503">
    <property type="term" value="P:ERAD pathway"/>
    <property type="evidence" value="ECO:0007669"/>
    <property type="project" value="TreeGrafter"/>
</dbReference>
<dbReference type="Pfam" id="PF04300">
    <property type="entry name" value="FBA"/>
    <property type="match status" value="1"/>
</dbReference>
<accession>A0A8K0D8S5</accession>
<dbReference type="SMART" id="SM01198">
    <property type="entry name" value="FBA"/>
    <property type="match status" value="1"/>
</dbReference>
<evidence type="ECO:0008006" key="5">
    <source>
        <dbReference type="Google" id="ProtNLM"/>
    </source>
</evidence>
<dbReference type="InterPro" id="IPR036047">
    <property type="entry name" value="F-box-like_dom_sf"/>
</dbReference>
<dbReference type="InterPro" id="IPR008979">
    <property type="entry name" value="Galactose-bd-like_sf"/>
</dbReference>
<dbReference type="GO" id="GO:0031146">
    <property type="term" value="P:SCF-dependent proteasomal ubiquitin-dependent protein catabolic process"/>
    <property type="evidence" value="ECO:0007669"/>
    <property type="project" value="TreeGrafter"/>
</dbReference>
<dbReference type="Pfam" id="PF12937">
    <property type="entry name" value="F-box-like"/>
    <property type="match status" value="1"/>
</dbReference>
<dbReference type="Gene3D" id="1.20.1280.50">
    <property type="match status" value="1"/>
</dbReference>
<evidence type="ECO:0000259" key="1">
    <source>
        <dbReference type="PROSITE" id="PS50181"/>
    </source>
</evidence>
<evidence type="ECO:0000259" key="2">
    <source>
        <dbReference type="PROSITE" id="PS51114"/>
    </source>
</evidence>
<dbReference type="InterPro" id="IPR001810">
    <property type="entry name" value="F-box_dom"/>
</dbReference>
<dbReference type="InterPro" id="IPR039752">
    <property type="entry name" value="F-box_only"/>
</dbReference>
<dbReference type="InterPro" id="IPR007397">
    <property type="entry name" value="F-box-assoc_dom"/>
</dbReference>
<organism evidence="3 4">
    <name type="scientific">Ignelater luminosus</name>
    <name type="common">Cucubano</name>
    <name type="synonym">Pyrophorus luminosus</name>
    <dbReference type="NCBI Taxonomy" id="2038154"/>
    <lineage>
        <taxon>Eukaryota</taxon>
        <taxon>Metazoa</taxon>
        <taxon>Ecdysozoa</taxon>
        <taxon>Arthropoda</taxon>
        <taxon>Hexapoda</taxon>
        <taxon>Insecta</taxon>
        <taxon>Pterygota</taxon>
        <taxon>Neoptera</taxon>
        <taxon>Endopterygota</taxon>
        <taxon>Coleoptera</taxon>
        <taxon>Polyphaga</taxon>
        <taxon>Elateriformia</taxon>
        <taxon>Elateroidea</taxon>
        <taxon>Elateridae</taxon>
        <taxon>Agrypninae</taxon>
        <taxon>Pyrophorini</taxon>
        <taxon>Ignelater</taxon>
    </lineage>
</organism>
<dbReference type="Proteomes" id="UP000801492">
    <property type="component" value="Unassembled WGS sequence"/>
</dbReference>
<dbReference type="GO" id="GO:0006516">
    <property type="term" value="P:glycoprotein catabolic process"/>
    <property type="evidence" value="ECO:0007669"/>
    <property type="project" value="TreeGrafter"/>
</dbReference>
<feature type="domain" description="F-box" evidence="1">
    <location>
        <begin position="35"/>
        <end position="81"/>
    </location>
</feature>
<evidence type="ECO:0000313" key="4">
    <source>
        <dbReference type="Proteomes" id="UP000801492"/>
    </source>
</evidence>
<gene>
    <name evidence="3" type="ORF">ILUMI_07073</name>
</gene>
<dbReference type="GO" id="GO:0019005">
    <property type="term" value="C:SCF ubiquitin ligase complex"/>
    <property type="evidence" value="ECO:0007669"/>
    <property type="project" value="TreeGrafter"/>
</dbReference>
<evidence type="ECO:0000313" key="3">
    <source>
        <dbReference type="EMBL" id="KAF2899102.1"/>
    </source>
</evidence>
<dbReference type="CDD" id="cd09917">
    <property type="entry name" value="F-box_SF"/>
    <property type="match status" value="1"/>
</dbReference>
<dbReference type="PROSITE" id="PS50181">
    <property type="entry name" value="FBOX"/>
    <property type="match status" value="1"/>
</dbReference>
<dbReference type="GO" id="GO:0061630">
    <property type="term" value="F:ubiquitin protein ligase activity"/>
    <property type="evidence" value="ECO:0007669"/>
    <property type="project" value="TreeGrafter"/>
</dbReference>
<feature type="domain" description="FBA" evidence="2">
    <location>
        <begin position="98"/>
        <end position="286"/>
    </location>
</feature>
<dbReference type="FunFam" id="2.60.120.260:FF:000012">
    <property type="entry name" value="F-box only protein 2"/>
    <property type="match status" value="1"/>
</dbReference>
<proteinExistence type="predicted"/>
<dbReference type="PANTHER" id="PTHR12125">
    <property type="entry name" value="F-BOX ONLY PROTEIN 6-LIKE PROTEIN"/>
    <property type="match status" value="1"/>
</dbReference>
<dbReference type="AlphaFoldDB" id="A0A8K0D8S5"/>
<keyword evidence="4" id="KW-1185">Reference proteome</keyword>